<feature type="compositionally biased region" description="Basic and acidic residues" evidence="3">
    <location>
        <begin position="7"/>
        <end position="18"/>
    </location>
</feature>
<evidence type="ECO:0000259" key="5">
    <source>
        <dbReference type="Pfam" id="PF13193"/>
    </source>
</evidence>
<evidence type="ECO:0000256" key="1">
    <source>
        <dbReference type="ARBA" id="ARBA00006432"/>
    </source>
</evidence>
<feature type="domain" description="AMP-dependent synthetase/ligase" evidence="4">
    <location>
        <begin position="136"/>
        <end position="191"/>
    </location>
</feature>
<dbReference type="InterPro" id="IPR025110">
    <property type="entry name" value="AMP-bd_C"/>
</dbReference>
<evidence type="ECO:0000313" key="6">
    <source>
        <dbReference type="EMBL" id="CAC5384991.1"/>
    </source>
</evidence>
<organism evidence="6 7">
    <name type="scientific">Mytilus coruscus</name>
    <name type="common">Sea mussel</name>
    <dbReference type="NCBI Taxonomy" id="42192"/>
    <lineage>
        <taxon>Eukaryota</taxon>
        <taxon>Metazoa</taxon>
        <taxon>Spiralia</taxon>
        <taxon>Lophotrochozoa</taxon>
        <taxon>Mollusca</taxon>
        <taxon>Bivalvia</taxon>
        <taxon>Autobranchia</taxon>
        <taxon>Pteriomorphia</taxon>
        <taxon>Mytilida</taxon>
        <taxon>Mytiloidea</taxon>
        <taxon>Mytilidae</taxon>
        <taxon>Mytilinae</taxon>
        <taxon>Mytilus</taxon>
    </lineage>
</organism>
<dbReference type="Gene3D" id="3.30.300.30">
    <property type="match status" value="1"/>
</dbReference>
<name>A0A6J8BNS9_MYTCO</name>
<evidence type="ECO:0000256" key="3">
    <source>
        <dbReference type="SAM" id="MobiDB-lite"/>
    </source>
</evidence>
<dbReference type="InterPro" id="IPR000873">
    <property type="entry name" value="AMP-dep_synth/lig_dom"/>
</dbReference>
<feature type="domain" description="AMP-dependent synthetase/ligase" evidence="4">
    <location>
        <begin position="192"/>
        <end position="256"/>
    </location>
</feature>
<dbReference type="EMBL" id="CACVKT020003675">
    <property type="protein sequence ID" value="CAC5384991.1"/>
    <property type="molecule type" value="Genomic_DNA"/>
</dbReference>
<gene>
    <name evidence="6" type="ORF">MCOR_20580</name>
</gene>
<dbReference type="PANTHER" id="PTHR24096">
    <property type="entry name" value="LONG-CHAIN-FATTY-ACID--COA LIGASE"/>
    <property type="match status" value="1"/>
</dbReference>
<dbReference type="InterPro" id="IPR020845">
    <property type="entry name" value="AMP-binding_CS"/>
</dbReference>
<keyword evidence="7" id="KW-1185">Reference proteome</keyword>
<sequence>MMIQKMGHVDFSDDEHKPITSQQSGTGVDDTRIHKDFRDSHTQIAMASNSCLHRVFRSSRSLLNIAKRNRDNRTGVETSVKSFSTSDQRKVHRSIIPDIDIPNCSLTDFLFPRFDKFSKNVAMNIVVFGSADGHRPFSTLLEDDGKAFPENISIDPMEDVVVLPYSSGTTGLPKGVMLTHSNLVSNLLQFSITKLISGAAPLGDSLTEEIMERLKAPVCQGYGMTETSPVIHVDTVPNTKGSVGKVVPNTLCKVAPAELEDLLLTHPAVQDVAVIGMPDDEAGEVPRAYIVKKPNSDASAGEISQYVEDNVAFYKKLRGGVQFIDLIPKAPSGKILRRILKESLTQD</sequence>
<evidence type="ECO:0000256" key="2">
    <source>
        <dbReference type="ARBA" id="ARBA00022598"/>
    </source>
</evidence>
<dbReference type="AlphaFoldDB" id="A0A6J8BNS9"/>
<dbReference type="Proteomes" id="UP000507470">
    <property type="component" value="Unassembled WGS sequence"/>
</dbReference>
<dbReference type="Pfam" id="PF00501">
    <property type="entry name" value="AMP-binding"/>
    <property type="match status" value="2"/>
</dbReference>
<dbReference type="OrthoDB" id="10253869at2759"/>
<dbReference type="SUPFAM" id="SSF56801">
    <property type="entry name" value="Acetyl-CoA synthetase-like"/>
    <property type="match status" value="1"/>
</dbReference>
<dbReference type="Pfam" id="PF13193">
    <property type="entry name" value="AMP-binding_C"/>
    <property type="match status" value="1"/>
</dbReference>
<dbReference type="PANTHER" id="PTHR24096:SF149">
    <property type="entry name" value="AMP-BINDING DOMAIN-CONTAINING PROTEIN-RELATED"/>
    <property type="match status" value="1"/>
</dbReference>
<feature type="domain" description="AMP-binding enzyme C-terminal" evidence="5">
    <location>
        <begin position="258"/>
        <end position="334"/>
    </location>
</feature>
<dbReference type="InterPro" id="IPR045851">
    <property type="entry name" value="AMP-bd_C_sf"/>
</dbReference>
<dbReference type="EC" id="6.2.1.12" evidence="6"/>
<keyword evidence="2 6" id="KW-0436">Ligase</keyword>
<evidence type="ECO:0000313" key="7">
    <source>
        <dbReference type="Proteomes" id="UP000507470"/>
    </source>
</evidence>
<dbReference type="FunFam" id="3.30.300.30:FF:000007">
    <property type="entry name" value="4-coumarate--CoA ligase 2"/>
    <property type="match status" value="1"/>
</dbReference>
<dbReference type="Gene3D" id="3.40.50.980">
    <property type="match status" value="3"/>
</dbReference>
<protein>
    <submittedName>
        <fullName evidence="6">4CL</fullName>
        <ecNumber evidence="6">6.2.1.12</ecNumber>
    </submittedName>
</protein>
<feature type="region of interest" description="Disordered" evidence="3">
    <location>
        <begin position="1"/>
        <end position="31"/>
    </location>
</feature>
<evidence type="ECO:0000259" key="4">
    <source>
        <dbReference type="Pfam" id="PF00501"/>
    </source>
</evidence>
<dbReference type="GO" id="GO:0016207">
    <property type="term" value="F:4-coumarate-CoA ligase activity"/>
    <property type="evidence" value="ECO:0007669"/>
    <property type="project" value="UniProtKB-EC"/>
</dbReference>
<dbReference type="PROSITE" id="PS00455">
    <property type="entry name" value="AMP_BINDING"/>
    <property type="match status" value="1"/>
</dbReference>
<reference evidence="6 7" key="1">
    <citation type="submission" date="2020-06" db="EMBL/GenBank/DDBJ databases">
        <authorList>
            <person name="Li R."/>
            <person name="Bekaert M."/>
        </authorList>
    </citation>
    <scope>NUCLEOTIDE SEQUENCE [LARGE SCALE GENOMIC DNA]</scope>
    <source>
        <strain evidence="7">wild</strain>
    </source>
</reference>
<proteinExistence type="inferred from homology"/>
<comment type="similarity">
    <text evidence="1">Belongs to the ATP-dependent AMP-binding enzyme family.</text>
</comment>
<accession>A0A6J8BNS9</accession>